<gene>
    <name evidence="1" type="ORF">AN218_28995</name>
</gene>
<evidence type="ECO:0000313" key="2">
    <source>
        <dbReference type="Proteomes" id="UP000176005"/>
    </source>
</evidence>
<name>A0A1E7KUI6_9ACTN</name>
<dbReference type="AlphaFoldDB" id="A0A1E7KUI6"/>
<comment type="caution">
    <text evidence="1">The sequence shown here is derived from an EMBL/GenBank/DDBJ whole genome shotgun (WGS) entry which is preliminary data.</text>
</comment>
<dbReference type="RefSeq" id="WP_070020074.1">
    <property type="nucleotide sequence ID" value="NZ_LJGW01000497.1"/>
</dbReference>
<keyword evidence="2" id="KW-1185">Reference proteome</keyword>
<dbReference type="Proteomes" id="UP000176005">
    <property type="component" value="Unassembled WGS sequence"/>
</dbReference>
<proteinExistence type="predicted"/>
<protein>
    <submittedName>
        <fullName evidence="1">Uncharacterized protein</fullName>
    </submittedName>
</protein>
<evidence type="ECO:0000313" key="1">
    <source>
        <dbReference type="EMBL" id="OEV07587.1"/>
    </source>
</evidence>
<reference evidence="1 2" key="1">
    <citation type="journal article" date="2016" name="Front. Microbiol.">
        <title>Comparative Genomics Analysis of Streptomyces Species Reveals Their Adaptation to the Marine Environment and Their Diversity at the Genomic Level.</title>
        <authorList>
            <person name="Tian X."/>
            <person name="Zhang Z."/>
            <person name="Yang T."/>
            <person name="Chen M."/>
            <person name="Li J."/>
            <person name="Chen F."/>
            <person name="Yang J."/>
            <person name="Li W."/>
            <person name="Zhang B."/>
            <person name="Zhang Z."/>
            <person name="Wu J."/>
            <person name="Zhang C."/>
            <person name="Long L."/>
            <person name="Xiao J."/>
        </authorList>
    </citation>
    <scope>NUCLEOTIDE SEQUENCE [LARGE SCALE GENOMIC DNA]</scope>
    <source>
        <strain evidence="1 2">SCSIO 10429</strain>
    </source>
</reference>
<sequence length="73" mass="7898">MQVFTVAQEIRHGEDHSDVEGDGLTLEAAVANAMERGPIGYRPSDVPSSAAKVAAELQNGTKTALGWAWYIRR</sequence>
<accession>A0A1E7KUI6</accession>
<organism evidence="1 2">
    <name type="scientific">Streptomyces nanshensis</name>
    <dbReference type="NCBI Taxonomy" id="518642"/>
    <lineage>
        <taxon>Bacteria</taxon>
        <taxon>Bacillati</taxon>
        <taxon>Actinomycetota</taxon>
        <taxon>Actinomycetes</taxon>
        <taxon>Kitasatosporales</taxon>
        <taxon>Streptomycetaceae</taxon>
        <taxon>Streptomyces</taxon>
    </lineage>
</organism>
<dbReference type="EMBL" id="LJGW01000497">
    <property type="protein sequence ID" value="OEV07587.1"/>
    <property type="molecule type" value="Genomic_DNA"/>
</dbReference>